<comment type="caution">
    <text evidence="8">The sequence shown here is derived from an EMBL/GenBank/DDBJ whole genome shotgun (WGS) entry which is preliminary data.</text>
</comment>
<dbReference type="EMBL" id="VJVV01000002">
    <property type="protein sequence ID" value="TRO83372.1"/>
    <property type="molecule type" value="Genomic_DNA"/>
</dbReference>
<evidence type="ECO:0000256" key="3">
    <source>
        <dbReference type="ARBA" id="ARBA00022723"/>
    </source>
</evidence>
<accession>A0A550JJI5</accession>
<sequence length="140" mass="14857">MIRVVDASVLIKAYIPEAGSEQAGTWVARVEEGAVELLAPDLIYPETGNILWKKVRRGELTEAEAREIGAAIGSLPLRIEAGRTLLPLALDIALACGVTVYDALYVALAGVYDTRMLTADGKLVALLENTPLAGQAELLA</sequence>
<reference evidence="8 9" key="1">
    <citation type="submission" date="2019-07" db="EMBL/GenBank/DDBJ databases">
        <title>Insights of Desulfuromonas acetexigens electromicrobiology.</title>
        <authorList>
            <person name="Katuri K."/>
            <person name="Sapireddy V."/>
            <person name="Shaw D.R."/>
            <person name="Saikaly P."/>
        </authorList>
    </citation>
    <scope>NUCLEOTIDE SEQUENCE [LARGE SCALE GENOMIC DNA]</scope>
    <source>
        <strain evidence="8 9">2873</strain>
    </source>
</reference>
<comment type="similarity">
    <text evidence="6">Belongs to the PINc/VapC protein family.</text>
</comment>
<evidence type="ECO:0000256" key="2">
    <source>
        <dbReference type="ARBA" id="ARBA00022722"/>
    </source>
</evidence>
<comment type="function">
    <text evidence="6">Toxic component of a toxin-antitoxin (TA) system. An RNase.</text>
</comment>
<keyword evidence="1 6" id="KW-1277">Toxin-antitoxin system</keyword>
<dbReference type="RefSeq" id="WP_092056324.1">
    <property type="nucleotide sequence ID" value="NZ_FOJJ01000012.1"/>
</dbReference>
<dbReference type="InterPro" id="IPR029060">
    <property type="entry name" value="PIN-like_dom_sf"/>
</dbReference>
<dbReference type="InterPro" id="IPR022907">
    <property type="entry name" value="VapC_family"/>
</dbReference>
<dbReference type="GO" id="GO:0004540">
    <property type="term" value="F:RNA nuclease activity"/>
    <property type="evidence" value="ECO:0007669"/>
    <property type="project" value="InterPro"/>
</dbReference>
<comment type="cofactor">
    <cofactor evidence="6">
        <name>Mg(2+)</name>
        <dbReference type="ChEBI" id="CHEBI:18420"/>
    </cofactor>
</comment>
<dbReference type="CDD" id="cd09873">
    <property type="entry name" value="PIN_Pae0151-like"/>
    <property type="match status" value="1"/>
</dbReference>
<evidence type="ECO:0000259" key="7">
    <source>
        <dbReference type="Pfam" id="PF01850"/>
    </source>
</evidence>
<dbReference type="InterPro" id="IPR044153">
    <property type="entry name" value="PIN_Pae0151-like"/>
</dbReference>
<evidence type="ECO:0000256" key="5">
    <source>
        <dbReference type="ARBA" id="ARBA00022842"/>
    </source>
</evidence>
<dbReference type="SUPFAM" id="SSF88723">
    <property type="entry name" value="PIN domain-like"/>
    <property type="match status" value="1"/>
</dbReference>
<keyword evidence="5 6" id="KW-0460">Magnesium</keyword>
<dbReference type="Gene3D" id="3.40.50.1010">
    <property type="entry name" value="5'-nuclease"/>
    <property type="match status" value="1"/>
</dbReference>
<name>A0A550JJI5_9BACT</name>
<feature type="binding site" evidence="6">
    <location>
        <position position="6"/>
    </location>
    <ligand>
        <name>Mg(2+)</name>
        <dbReference type="ChEBI" id="CHEBI:18420"/>
    </ligand>
</feature>
<dbReference type="GO" id="GO:0090729">
    <property type="term" value="F:toxin activity"/>
    <property type="evidence" value="ECO:0007669"/>
    <property type="project" value="UniProtKB-KW"/>
</dbReference>
<keyword evidence="6" id="KW-0800">Toxin</keyword>
<evidence type="ECO:0000256" key="6">
    <source>
        <dbReference type="HAMAP-Rule" id="MF_00265"/>
    </source>
</evidence>
<dbReference type="PANTHER" id="PTHR35901:SF1">
    <property type="entry name" value="EXONUCLEASE VAPC9"/>
    <property type="match status" value="1"/>
</dbReference>
<feature type="domain" description="PIN" evidence="7">
    <location>
        <begin position="4"/>
        <end position="123"/>
    </location>
</feature>
<dbReference type="InterPro" id="IPR002716">
    <property type="entry name" value="PIN_dom"/>
</dbReference>
<dbReference type="GO" id="GO:0000287">
    <property type="term" value="F:magnesium ion binding"/>
    <property type="evidence" value="ECO:0007669"/>
    <property type="project" value="UniProtKB-UniRule"/>
</dbReference>
<dbReference type="InterPro" id="IPR051619">
    <property type="entry name" value="TypeII_TA_RNase_PINc/VapC"/>
</dbReference>
<organism evidence="8 9">
    <name type="scientific">Trichloromonas acetexigens</name>
    <dbReference type="NCBI Taxonomy" id="38815"/>
    <lineage>
        <taxon>Bacteria</taxon>
        <taxon>Pseudomonadati</taxon>
        <taxon>Thermodesulfobacteriota</taxon>
        <taxon>Desulfuromonadia</taxon>
        <taxon>Desulfuromonadales</taxon>
        <taxon>Trichloromonadaceae</taxon>
        <taxon>Trichloromonas</taxon>
    </lineage>
</organism>
<keyword evidence="3 6" id="KW-0479">Metal-binding</keyword>
<protein>
    <recommendedName>
        <fullName evidence="6">Ribonuclease VapC</fullName>
        <shortName evidence="6">RNase VapC</shortName>
        <ecNumber evidence="6">3.1.-.-</ecNumber>
    </recommendedName>
    <alternativeName>
        <fullName evidence="6">Toxin VapC</fullName>
    </alternativeName>
</protein>
<keyword evidence="2 6" id="KW-0540">Nuclease</keyword>
<evidence type="ECO:0000256" key="4">
    <source>
        <dbReference type="ARBA" id="ARBA00022801"/>
    </source>
</evidence>
<keyword evidence="9" id="KW-1185">Reference proteome</keyword>
<dbReference type="GO" id="GO:0016787">
    <property type="term" value="F:hydrolase activity"/>
    <property type="evidence" value="ECO:0007669"/>
    <property type="project" value="UniProtKB-KW"/>
</dbReference>
<evidence type="ECO:0000256" key="1">
    <source>
        <dbReference type="ARBA" id="ARBA00022649"/>
    </source>
</evidence>
<gene>
    <name evidence="6" type="primary">vapC</name>
    <name evidence="8" type="ORF">FL622_04615</name>
</gene>
<proteinExistence type="inferred from homology"/>
<dbReference type="Proteomes" id="UP000317155">
    <property type="component" value="Unassembled WGS sequence"/>
</dbReference>
<dbReference type="OrthoDB" id="459975at2"/>
<dbReference type="PANTHER" id="PTHR35901">
    <property type="entry name" value="RIBONUCLEASE VAPC3"/>
    <property type="match status" value="1"/>
</dbReference>
<evidence type="ECO:0000313" key="9">
    <source>
        <dbReference type="Proteomes" id="UP000317155"/>
    </source>
</evidence>
<dbReference type="AlphaFoldDB" id="A0A550JJI5"/>
<keyword evidence="4 6" id="KW-0378">Hydrolase</keyword>
<evidence type="ECO:0000313" key="8">
    <source>
        <dbReference type="EMBL" id="TRO83372.1"/>
    </source>
</evidence>
<feature type="binding site" evidence="6">
    <location>
        <position position="102"/>
    </location>
    <ligand>
        <name>Mg(2+)</name>
        <dbReference type="ChEBI" id="CHEBI:18420"/>
    </ligand>
</feature>
<dbReference type="EC" id="3.1.-.-" evidence="6"/>
<dbReference type="Pfam" id="PF01850">
    <property type="entry name" value="PIN"/>
    <property type="match status" value="1"/>
</dbReference>
<dbReference type="HAMAP" id="MF_00265">
    <property type="entry name" value="VapC_Nob1"/>
    <property type="match status" value="1"/>
</dbReference>